<organism evidence="2 3">
    <name type="scientific">Araneus ventricosus</name>
    <name type="common">Orbweaver spider</name>
    <name type="synonym">Epeira ventricosa</name>
    <dbReference type="NCBI Taxonomy" id="182803"/>
    <lineage>
        <taxon>Eukaryota</taxon>
        <taxon>Metazoa</taxon>
        <taxon>Ecdysozoa</taxon>
        <taxon>Arthropoda</taxon>
        <taxon>Chelicerata</taxon>
        <taxon>Arachnida</taxon>
        <taxon>Araneae</taxon>
        <taxon>Araneomorphae</taxon>
        <taxon>Entelegynae</taxon>
        <taxon>Araneoidea</taxon>
        <taxon>Araneidae</taxon>
        <taxon>Araneus</taxon>
    </lineage>
</organism>
<feature type="transmembrane region" description="Helical" evidence="1">
    <location>
        <begin position="57"/>
        <end position="80"/>
    </location>
</feature>
<sequence>MRSVAIVQTNRAVRAVRSLPQNCIVQPVQALANWKQSVVASRVRKSTSSRSWWYQRLAITFFCLNFMGETSTVSMTLMLFSYQMSYDSPTFTTIPISMLVQETPSTVIPSTRYLPPTVINAGETILFV</sequence>
<evidence type="ECO:0000313" key="2">
    <source>
        <dbReference type="EMBL" id="GBO17153.1"/>
    </source>
</evidence>
<protein>
    <submittedName>
        <fullName evidence="2">Uncharacterized protein</fullName>
    </submittedName>
</protein>
<keyword evidence="3" id="KW-1185">Reference proteome</keyword>
<gene>
    <name evidence="2" type="ORF">AVEN_220463_1</name>
</gene>
<reference evidence="2 3" key="1">
    <citation type="journal article" date="2019" name="Sci. Rep.">
        <title>Orb-weaving spider Araneus ventricosus genome elucidates the spidroin gene catalogue.</title>
        <authorList>
            <person name="Kono N."/>
            <person name="Nakamura H."/>
            <person name="Ohtoshi R."/>
            <person name="Moran D.A.P."/>
            <person name="Shinohara A."/>
            <person name="Yoshida Y."/>
            <person name="Fujiwara M."/>
            <person name="Mori M."/>
            <person name="Tomita M."/>
            <person name="Arakawa K."/>
        </authorList>
    </citation>
    <scope>NUCLEOTIDE SEQUENCE [LARGE SCALE GENOMIC DNA]</scope>
</reference>
<evidence type="ECO:0000256" key="1">
    <source>
        <dbReference type="SAM" id="Phobius"/>
    </source>
</evidence>
<keyword evidence="1" id="KW-0472">Membrane</keyword>
<dbReference type="Proteomes" id="UP000499080">
    <property type="component" value="Unassembled WGS sequence"/>
</dbReference>
<accession>A0A4Y2UWA4</accession>
<evidence type="ECO:0000313" key="3">
    <source>
        <dbReference type="Proteomes" id="UP000499080"/>
    </source>
</evidence>
<dbReference type="EMBL" id="BGPR01040947">
    <property type="protein sequence ID" value="GBO17153.1"/>
    <property type="molecule type" value="Genomic_DNA"/>
</dbReference>
<name>A0A4Y2UWA4_ARAVE</name>
<comment type="caution">
    <text evidence="2">The sequence shown here is derived from an EMBL/GenBank/DDBJ whole genome shotgun (WGS) entry which is preliminary data.</text>
</comment>
<keyword evidence="1" id="KW-0812">Transmembrane</keyword>
<proteinExistence type="predicted"/>
<keyword evidence="1" id="KW-1133">Transmembrane helix</keyword>
<dbReference type="AlphaFoldDB" id="A0A4Y2UWA4"/>